<proteinExistence type="inferred from homology"/>
<dbReference type="PANTHER" id="PTHR10445">
    <property type="entry name" value="GENERAL TRANSCRIPTION FACTOR IIF SUBUNIT 2"/>
    <property type="match status" value="1"/>
</dbReference>
<evidence type="ECO:0000256" key="5">
    <source>
        <dbReference type="ARBA" id="ARBA00023125"/>
    </source>
</evidence>
<dbReference type="InterPro" id="IPR036388">
    <property type="entry name" value="WH-like_DNA-bd_sf"/>
</dbReference>
<dbReference type="PANTHER" id="PTHR10445:SF0">
    <property type="entry name" value="GENERAL TRANSCRIPTION FACTOR IIF SUBUNIT 2"/>
    <property type="match status" value="1"/>
</dbReference>
<feature type="region of interest" description="Disordered" evidence="10">
    <location>
        <begin position="1"/>
        <end position="25"/>
    </location>
</feature>
<organism evidence="13 14">
    <name type="scientific">Powellomyces hirtus</name>
    <dbReference type="NCBI Taxonomy" id="109895"/>
    <lineage>
        <taxon>Eukaryota</taxon>
        <taxon>Fungi</taxon>
        <taxon>Fungi incertae sedis</taxon>
        <taxon>Chytridiomycota</taxon>
        <taxon>Chytridiomycota incertae sedis</taxon>
        <taxon>Chytridiomycetes</taxon>
        <taxon>Spizellomycetales</taxon>
        <taxon>Powellomycetaceae</taxon>
        <taxon>Powellomyces</taxon>
    </lineage>
</organism>
<dbReference type="GO" id="GO:0006367">
    <property type="term" value="P:transcription initiation at RNA polymerase II promoter"/>
    <property type="evidence" value="ECO:0007669"/>
    <property type="project" value="InterPro"/>
</dbReference>
<evidence type="ECO:0000256" key="3">
    <source>
        <dbReference type="ARBA" id="ARBA00021453"/>
    </source>
</evidence>
<reference evidence="13 14" key="1">
    <citation type="journal article" date="2019" name="Sci. Rep.">
        <title>Comparative genomics of chytrid fungi reveal insights into the obligate biotrophic and pathogenic lifestyle of Synchytrium endobioticum.</title>
        <authorList>
            <person name="van de Vossenberg B.T.L.H."/>
            <person name="Warris S."/>
            <person name="Nguyen H.D.T."/>
            <person name="van Gent-Pelzer M.P.E."/>
            <person name="Joly D.L."/>
            <person name="van de Geest H.C."/>
            <person name="Bonants P.J.M."/>
            <person name="Smith D.S."/>
            <person name="Levesque C.A."/>
            <person name="van der Lee T.A.J."/>
        </authorList>
    </citation>
    <scope>NUCLEOTIDE SEQUENCE [LARGE SCALE GENOMIC DNA]</scope>
    <source>
        <strain evidence="13 14">CBS 809.83</strain>
    </source>
</reference>
<protein>
    <recommendedName>
        <fullName evidence="3">Transcription initiation factor IIF subunit beta</fullName>
    </recommendedName>
    <alternativeName>
        <fullName evidence="9">TFIIF medium subunit</fullName>
    </alternativeName>
    <alternativeName>
        <fullName evidence="8">TFIIF-beta</fullName>
    </alternativeName>
</protein>
<evidence type="ECO:0000259" key="12">
    <source>
        <dbReference type="Pfam" id="PF17683"/>
    </source>
</evidence>
<feature type="domain" description="TFIIF beta subunit HTH" evidence="11">
    <location>
        <begin position="211"/>
        <end position="274"/>
    </location>
</feature>
<evidence type="ECO:0000313" key="14">
    <source>
        <dbReference type="Proteomes" id="UP000318582"/>
    </source>
</evidence>
<dbReference type="InterPro" id="IPR003196">
    <property type="entry name" value="TFIIF_beta"/>
</dbReference>
<dbReference type="CDD" id="cd07980">
    <property type="entry name" value="TFIIF_beta"/>
    <property type="match status" value="1"/>
</dbReference>
<dbReference type="SUPFAM" id="SSF50916">
    <property type="entry name" value="Rap30/74 interaction domains"/>
    <property type="match status" value="1"/>
</dbReference>
<dbReference type="GO" id="GO:0005674">
    <property type="term" value="C:transcription factor TFIIF complex"/>
    <property type="evidence" value="ECO:0007669"/>
    <property type="project" value="InterPro"/>
</dbReference>
<dbReference type="EMBL" id="QEAQ01000074">
    <property type="protein sequence ID" value="TPX56458.1"/>
    <property type="molecule type" value="Genomic_DNA"/>
</dbReference>
<evidence type="ECO:0000313" key="13">
    <source>
        <dbReference type="EMBL" id="TPX56458.1"/>
    </source>
</evidence>
<dbReference type="InterPro" id="IPR011039">
    <property type="entry name" value="TFIIF_interaction"/>
</dbReference>
<feature type="region of interest" description="Disordered" evidence="10">
    <location>
        <begin position="272"/>
        <end position="320"/>
    </location>
</feature>
<dbReference type="InterPro" id="IPR040504">
    <property type="entry name" value="TFIIF_beta_N"/>
</dbReference>
<dbReference type="Pfam" id="PF02270">
    <property type="entry name" value="TFIIF_beta"/>
    <property type="match status" value="1"/>
</dbReference>
<dbReference type="InterPro" id="IPR036390">
    <property type="entry name" value="WH_DNA-bd_sf"/>
</dbReference>
<dbReference type="SUPFAM" id="SSF46785">
    <property type="entry name" value="Winged helix' DNA-binding domain"/>
    <property type="match status" value="1"/>
</dbReference>
<evidence type="ECO:0000259" key="11">
    <source>
        <dbReference type="Pfam" id="PF02270"/>
    </source>
</evidence>
<keyword evidence="14" id="KW-1185">Reference proteome</keyword>
<keyword evidence="4" id="KW-0805">Transcription regulation</keyword>
<feature type="compositionally biased region" description="Basic and acidic residues" evidence="10">
    <location>
        <begin position="1"/>
        <end position="13"/>
    </location>
</feature>
<evidence type="ECO:0000256" key="1">
    <source>
        <dbReference type="ARBA" id="ARBA00004123"/>
    </source>
</evidence>
<keyword evidence="5" id="KW-0238">DNA-binding</keyword>
<comment type="caution">
    <text evidence="13">The sequence shown here is derived from an EMBL/GenBank/DDBJ whole genome shotgun (WGS) entry which is preliminary data.</text>
</comment>
<dbReference type="Proteomes" id="UP000318582">
    <property type="component" value="Unassembled WGS sequence"/>
</dbReference>
<keyword evidence="7" id="KW-0539">Nucleus</keyword>
<evidence type="ECO:0000256" key="10">
    <source>
        <dbReference type="SAM" id="MobiDB-lite"/>
    </source>
</evidence>
<dbReference type="FunFam" id="1.10.10.10:FF:000035">
    <property type="entry name" value="General transcription factor IIF subunit 2"/>
    <property type="match status" value="1"/>
</dbReference>
<feature type="compositionally biased region" description="Acidic residues" evidence="10">
    <location>
        <begin position="298"/>
        <end position="320"/>
    </location>
</feature>
<comment type="similarity">
    <text evidence="2">Belongs to the TFIIF beta subunit family.</text>
</comment>
<sequence length="320" mass="36405">MEDHDPDNDHDLLFGDVGSDDDDKMDLDLMKDELADEDDELRLDSAHTQLWLVKVPNFLAEKWNEIAADDRELGTVEIPPLAPGQDPNRHRATVKLPNQPWSVDLPKDYTLTFRPPQTGYAFTVNTASDRPKEIVGRIRHEGSIAPVVDDVYRRLMQTRAKTFDMKKRSIRKHDPRTDSSSYTFITPVNNVAKDRSFGMPKKAHQQDKKERLEKQDLINLIFSAFEKYAHWNFKGLMERTQQPQAWLKEVLNEVALLNKRGPYVGLYELKPEFKGSTGGDAGPTATSSTAQSTGVEVKDEDAEGGEDVEESEDEDFEEML</sequence>
<evidence type="ECO:0000256" key="6">
    <source>
        <dbReference type="ARBA" id="ARBA00023163"/>
    </source>
</evidence>
<dbReference type="InterPro" id="IPR040450">
    <property type="entry name" value="TFIIF_beta_HTH"/>
</dbReference>
<keyword evidence="6" id="KW-0804">Transcription</keyword>
<dbReference type="Pfam" id="PF17683">
    <property type="entry name" value="TFIIF_beta_N"/>
    <property type="match status" value="1"/>
</dbReference>
<evidence type="ECO:0000256" key="9">
    <source>
        <dbReference type="ARBA" id="ARBA00081863"/>
    </source>
</evidence>
<dbReference type="STRING" id="109895.A0A507DZS2"/>
<comment type="subcellular location">
    <subcellularLocation>
        <location evidence="1">Nucleus</location>
    </subcellularLocation>
</comment>
<evidence type="ECO:0000256" key="7">
    <source>
        <dbReference type="ARBA" id="ARBA00023242"/>
    </source>
</evidence>
<dbReference type="GO" id="GO:0003677">
    <property type="term" value="F:DNA binding"/>
    <property type="evidence" value="ECO:0007669"/>
    <property type="project" value="UniProtKB-KW"/>
</dbReference>
<accession>A0A507DZS2</accession>
<gene>
    <name evidence="13" type="ORF">PhCBS80983_g04524</name>
</gene>
<feature type="compositionally biased region" description="Polar residues" evidence="10">
    <location>
        <begin position="284"/>
        <end position="293"/>
    </location>
</feature>
<feature type="domain" description="TFIIF beta subunit N-terminal" evidence="12">
    <location>
        <begin position="48"/>
        <end position="118"/>
    </location>
</feature>
<evidence type="ECO:0000256" key="8">
    <source>
        <dbReference type="ARBA" id="ARBA00081473"/>
    </source>
</evidence>
<dbReference type="Gene3D" id="1.10.10.10">
    <property type="entry name" value="Winged helix-like DNA-binding domain superfamily/Winged helix DNA-binding domain"/>
    <property type="match status" value="1"/>
</dbReference>
<name>A0A507DZS2_9FUNG</name>
<dbReference type="AlphaFoldDB" id="A0A507DZS2"/>
<evidence type="ECO:0000256" key="2">
    <source>
        <dbReference type="ARBA" id="ARBA00009543"/>
    </source>
</evidence>
<evidence type="ECO:0000256" key="4">
    <source>
        <dbReference type="ARBA" id="ARBA00023015"/>
    </source>
</evidence>